<comment type="caution">
    <text evidence="2">The sequence shown here is derived from an EMBL/GenBank/DDBJ whole genome shotgun (WGS) entry which is preliminary data.</text>
</comment>
<organism evidence="2 5">
    <name type="scientific">Trichinella pseudospiralis</name>
    <name type="common">Parasitic roundworm</name>
    <dbReference type="NCBI Taxonomy" id="6337"/>
    <lineage>
        <taxon>Eukaryota</taxon>
        <taxon>Metazoa</taxon>
        <taxon>Ecdysozoa</taxon>
        <taxon>Nematoda</taxon>
        <taxon>Enoplea</taxon>
        <taxon>Dorylaimia</taxon>
        <taxon>Trichinellida</taxon>
        <taxon>Trichinellidae</taxon>
        <taxon>Trichinella</taxon>
    </lineage>
</organism>
<protein>
    <submittedName>
        <fullName evidence="2">Uncharacterized protein</fullName>
    </submittedName>
</protein>
<evidence type="ECO:0000313" key="3">
    <source>
        <dbReference type="EMBL" id="KRZ35441.1"/>
    </source>
</evidence>
<name>A0A0V1IUA8_TRIPS</name>
<dbReference type="Proteomes" id="UP000054805">
    <property type="component" value="Unassembled WGS sequence"/>
</dbReference>
<reference evidence="4 5" key="1">
    <citation type="submission" date="2015-01" db="EMBL/GenBank/DDBJ databases">
        <title>Evolution of Trichinella species and genotypes.</title>
        <authorList>
            <person name="Korhonen P.K."/>
            <person name="Edoardo P."/>
            <person name="Giuseppe L.R."/>
            <person name="Gasser R.B."/>
        </authorList>
    </citation>
    <scope>NUCLEOTIDE SEQUENCE [LARGE SCALE GENOMIC DNA]</scope>
    <source>
        <strain evidence="1">ISS13</strain>
        <strain evidence="3">ISS176</strain>
        <strain evidence="2">ISS588</strain>
    </source>
</reference>
<dbReference type="Proteomes" id="UP000054632">
    <property type="component" value="Unassembled WGS sequence"/>
</dbReference>
<evidence type="ECO:0000313" key="1">
    <source>
        <dbReference type="EMBL" id="KRY68382.1"/>
    </source>
</evidence>
<dbReference type="AlphaFoldDB" id="A0A0V1IUA8"/>
<evidence type="ECO:0000313" key="5">
    <source>
        <dbReference type="Proteomes" id="UP000054805"/>
    </source>
</evidence>
<evidence type="ECO:0000313" key="2">
    <source>
        <dbReference type="EMBL" id="KRZ26263.1"/>
    </source>
</evidence>
<keyword evidence="5" id="KW-1185">Reference proteome</keyword>
<sequence length="88" mass="10188">MPHTIHTVTYESVLSLPRFKMPSLYKKIFSGGILVKDSSTGVLVRRIKVKDMYDKLLADHHDLNSKLQRIDCKTVETIQKLVTHRRNP</sequence>
<evidence type="ECO:0000313" key="4">
    <source>
        <dbReference type="Proteomes" id="UP000054632"/>
    </source>
</evidence>
<dbReference type="EMBL" id="JYDR01000112">
    <property type="protein sequence ID" value="KRY68382.1"/>
    <property type="molecule type" value="Genomic_DNA"/>
</dbReference>
<dbReference type="Proteomes" id="UP000054826">
    <property type="component" value="Unassembled WGS sequence"/>
</dbReference>
<accession>A0A0V1IUA8</accession>
<dbReference type="EMBL" id="JYDV01000090">
    <property type="protein sequence ID" value="KRZ35441.1"/>
    <property type="molecule type" value="Genomic_DNA"/>
</dbReference>
<proteinExistence type="predicted"/>
<gene>
    <name evidence="1" type="ORF">T4A_1610</name>
    <name evidence="2" type="ORF">T4B_9838</name>
    <name evidence="3" type="ORF">T4C_724</name>
</gene>
<dbReference type="EMBL" id="JYDS01000088">
    <property type="protein sequence ID" value="KRZ26263.1"/>
    <property type="molecule type" value="Genomic_DNA"/>
</dbReference>